<comment type="subcellular location">
    <subcellularLocation>
        <location evidence="1">Host cell</location>
    </subcellularLocation>
    <subcellularLocation>
        <location evidence="2">Secreted</location>
    </subcellularLocation>
</comment>
<sequence>MVILSFLEALLCMPPFHMWISKQEYDESGPSIVHRNKQLHNLIYPKTSLREYICQMSYKITFKIFVKEVEEPIFTVKKNSTISLDSLMETIKKHKPEVFTIFKDDDILKLWKVSDEEIPHLFNNTTTKMEEITAQNIESNVSQQHVNVYVQPVSENKFEFCIPCMKYISATTKSQHNKSVTHKENESIANITEEESQQSGKELVITIVNQAERLGFHLNKFSSWLISISTELLPTQSSEYWINSYVTDYVLENANFWDENSLPRDWLLKCFDITEETADIIINQVSEEYLKKQSPLYWIQNWIKQQTNQPSPEFLTFIENAKENALCYYQGALYSRPIYVVDKRPDIKETNEINHLLATEFGQQTNESSLFYHTTNIYGAERIITQGIDFGECNRRQDFGGTTVSYYLNDNFKRAIEFGRHRYIKSCAIIVYYIPVTLLEQHDHLDLGEDNNKWKKVVHRSRSGLSNEVDDYDSAYGPQATNGAKLLNDPNLTLKASVGKNQLAIKTRKLSKKVDSNIVGVIIYRN</sequence>
<dbReference type="GO" id="GO:0043657">
    <property type="term" value="C:host cell"/>
    <property type="evidence" value="ECO:0007669"/>
    <property type="project" value="UniProtKB-SubCell"/>
</dbReference>
<evidence type="ECO:0000256" key="2">
    <source>
        <dbReference type="ARBA" id="ARBA00004613"/>
    </source>
</evidence>
<proteinExistence type="predicted"/>
<gene>
    <name evidence="5" type="ORF">RclHR1_09790005</name>
</gene>
<evidence type="ECO:0000256" key="3">
    <source>
        <dbReference type="ARBA" id="ARBA00022525"/>
    </source>
</evidence>
<comment type="caution">
    <text evidence="5">The sequence shown here is derived from an EMBL/GenBank/DDBJ whole genome shotgun (WGS) entry which is preliminary data.</text>
</comment>
<dbReference type="EMBL" id="BEXD01004402">
    <property type="protein sequence ID" value="GBC10620.1"/>
    <property type="molecule type" value="Genomic_DNA"/>
</dbReference>
<dbReference type="Pfam" id="PF20147">
    <property type="entry name" value="Crinkler"/>
    <property type="match status" value="1"/>
</dbReference>
<dbReference type="AlphaFoldDB" id="A0A2Z6SIB5"/>
<reference evidence="5 6" key="1">
    <citation type="submission" date="2017-11" db="EMBL/GenBank/DDBJ databases">
        <title>The genome of Rhizophagus clarus HR1 reveals common genetic basis of auxotrophy among arbuscular mycorrhizal fungi.</title>
        <authorList>
            <person name="Kobayashi Y."/>
        </authorList>
    </citation>
    <scope>NUCLEOTIDE SEQUENCE [LARGE SCALE GENOMIC DNA]</scope>
    <source>
        <strain evidence="5 6">HR1</strain>
    </source>
</reference>
<protein>
    <recommendedName>
        <fullName evidence="4">Crinkler effector protein N-terminal domain-containing protein</fullName>
    </recommendedName>
</protein>
<dbReference type="Proteomes" id="UP000247702">
    <property type="component" value="Unassembled WGS sequence"/>
</dbReference>
<evidence type="ECO:0000259" key="4">
    <source>
        <dbReference type="Pfam" id="PF20147"/>
    </source>
</evidence>
<dbReference type="InterPro" id="IPR004001">
    <property type="entry name" value="Actin_CS"/>
</dbReference>
<keyword evidence="3" id="KW-0964">Secreted</keyword>
<keyword evidence="6" id="KW-1185">Reference proteome</keyword>
<evidence type="ECO:0000313" key="5">
    <source>
        <dbReference type="EMBL" id="GBC10620.1"/>
    </source>
</evidence>
<dbReference type="GO" id="GO:0005576">
    <property type="term" value="C:extracellular region"/>
    <property type="evidence" value="ECO:0007669"/>
    <property type="project" value="UniProtKB-SubCell"/>
</dbReference>
<accession>A0A2Z6SIB5</accession>
<dbReference type="InterPro" id="IPR045379">
    <property type="entry name" value="Crinkler_N"/>
</dbReference>
<feature type="domain" description="Crinkler effector protein N-terminal" evidence="4">
    <location>
        <begin position="66"/>
        <end position="139"/>
    </location>
</feature>
<dbReference type="PROSITE" id="PS00432">
    <property type="entry name" value="ACTINS_2"/>
    <property type="match status" value="1"/>
</dbReference>
<organism evidence="5 6">
    <name type="scientific">Rhizophagus clarus</name>
    <dbReference type="NCBI Taxonomy" id="94130"/>
    <lineage>
        <taxon>Eukaryota</taxon>
        <taxon>Fungi</taxon>
        <taxon>Fungi incertae sedis</taxon>
        <taxon>Mucoromycota</taxon>
        <taxon>Glomeromycotina</taxon>
        <taxon>Glomeromycetes</taxon>
        <taxon>Glomerales</taxon>
        <taxon>Glomeraceae</taxon>
        <taxon>Rhizophagus</taxon>
    </lineage>
</organism>
<evidence type="ECO:0000256" key="1">
    <source>
        <dbReference type="ARBA" id="ARBA00004340"/>
    </source>
</evidence>
<evidence type="ECO:0000313" key="6">
    <source>
        <dbReference type="Proteomes" id="UP000247702"/>
    </source>
</evidence>
<name>A0A2Z6SIB5_9GLOM</name>